<reference evidence="2" key="1">
    <citation type="journal article" date="2014" name="Int. J. Syst. Evol. Microbiol.">
        <title>Complete genome sequence of Corynebacterium casei LMG S-19264T (=DSM 44701T), isolated from a smear-ripened cheese.</title>
        <authorList>
            <consortium name="US DOE Joint Genome Institute (JGI-PGF)"/>
            <person name="Walter F."/>
            <person name="Albersmeier A."/>
            <person name="Kalinowski J."/>
            <person name="Ruckert C."/>
        </authorList>
    </citation>
    <scope>NUCLEOTIDE SEQUENCE</scope>
    <source>
        <strain evidence="2">JCM 12289</strain>
    </source>
</reference>
<dbReference type="GeneID" id="71760298"/>
<dbReference type="EC" id="2.8.1.12" evidence="3"/>
<dbReference type="EMBL" id="BAAADN010000034">
    <property type="protein sequence ID" value="GAA0465629.1"/>
    <property type="molecule type" value="Genomic_DNA"/>
</dbReference>
<dbReference type="NCBIfam" id="NF011061">
    <property type="entry name" value="PRK14493.1"/>
    <property type="match status" value="1"/>
</dbReference>
<dbReference type="KEGG" id="hdo:MUK72_00580"/>
<dbReference type="InterPro" id="IPR004435">
    <property type="entry name" value="MobB_dom"/>
</dbReference>
<sequence length="273" mass="30107">MKAIAVVGPSDTGKTTLIERLADRLDGSVATIKHLDHAPTIDTEGKDTARHRAAGARVTYGLSDDSWFATGEERSLSDLLDDLVPDHDYALVEGFSSHGLPAVVLGEREHAGPEFVTATDADEIDLDALCTAIDDREPRVTLESLVQELKESPQADRAGAIATFTGRVRVKNAPDDDPTEALEFETYREVADERLHAIETELEARDGVHEVLTHHRVGRIEAGEDIVFVVVLAGHRREAFATVEDGIDRLKDEVPIFKKERTSDEQFWVHDRA</sequence>
<dbReference type="InterPro" id="IPR027417">
    <property type="entry name" value="P-loop_NTPase"/>
</dbReference>
<evidence type="ECO:0000313" key="4">
    <source>
        <dbReference type="Proteomes" id="UP000830542"/>
    </source>
</evidence>
<dbReference type="Gene3D" id="3.90.1170.40">
    <property type="entry name" value="Molybdopterin biosynthesis MoaE subunit"/>
    <property type="match status" value="1"/>
</dbReference>
<organism evidence="3 4">
    <name type="scientific">Halococcus dombrowskii</name>
    <dbReference type="NCBI Taxonomy" id="179637"/>
    <lineage>
        <taxon>Archaea</taxon>
        <taxon>Methanobacteriati</taxon>
        <taxon>Methanobacteriota</taxon>
        <taxon>Stenosarchaea group</taxon>
        <taxon>Halobacteria</taxon>
        <taxon>Halobacteriales</taxon>
        <taxon>Halococcaceae</taxon>
        <taxon>Halococcus</taxon>
    </lineage>
</organism>
<evidence type="ECO:0000259" key="1">
    <source>
        <dbReference type="Pfam" id="PF03205"/>
    </source>
</evidence>
<dbReference type="SUPFAM" id="SSF52540">
    <property type="entry name" value="P-loop containing nucleoside triphosphate hydrolases"/>
    <property type="match status" value="1"/>
</dbReference>
<dbReference type="RefSeq" id="WP_244702656.1">
    <property type="nucleotide sequence ID" value="NZ_BAAADN010000034.1"/>
</dbReference>
<dbReference type="AlphaFoldDB" id="A0AAX3AMT3"/>
<protein>
    <submittedName>
        <fullName evidence="3">Molybdopterin synthase</fullName>
        <ecNumber evidence="3">2.8.1.12</ecNumber>
    </submittedName>
</protein>
<dbReference type="NCBIfam" id="TIGR00176">
    <property type="entry name" value="mobB"/>
    <property type="match status" value="1"/>
</dbReference>
<dbReference type="PANTHER" id="PTHR23404">
    <property type="entry name" value="MOLYBDOPTERIN SYNTHASE RELATED"/>
    <property type="match status" value="1"/>
</dbReference>
<dbReference type="InterPro" id="IPR036563">
    <property type="entry name" value="MoaE_sf"/>
</dbReference>
<dbReference type="EMBL" id="CP095005">
    <property type="protein sequence ID" value="UOO95229.1"/>
    <property type="molecule type" value="Genomic_DNA"/>
</dbReference>
<feature type="domain" description="Molybdopterin-guanine dinucleotide biosynthesis protein B (MobB)" evidence="1">
    <location>
        <begin position="4"/>
        <end position="117"/>
    </location>
</feature>
<keyword evidence="3" id="KW-0808">Transferase</keyword>
<dbReference type="GO" id="GO:0006777">
    <property type="term" value="P:Mo-molybdopterin cofactor biosynthetic process"/>
    <property type="evidence" value="ECO:0007669"/>
    <property type="project" value="InterPro"/>
</dbReference>
<proteinExistence type="predicted"/>
<keyword evidence="4" id="KW-1185">Reference proteome</keyword>
<dbReference type="Proteomes" id="UP000830542">
    <property type="component" value="Chromosome"/>
</dbReference>
<dbReference type="InterPro" id="IPR003448">
    <property type="entry name" value="Mopterin_biosynth_MoaE"/>
</dbReference>
<dbReference type="Pfam" id="PF03205">
    <property type="entry name" value="MobB"/>
    <property type="match status" value="1"/>
</dbReference>
<dbReference type="GO" id="GO:0030366">
    <property type="term" value="F:molybdopterin synthase activity"/>
    <property type="evidence" value="ECO:0007669"/>
    <property type="project" value="UniProtKB-EC"/>
</dbReference>
<gene>
    <name evidence="2" type="ORF">GCM10008985_23270</name>
    <name evidence="3" type="ORF">MUK72_00580</name>
</gene>
<reference evidence="3" key="2">
    <citation type="submission" date="2022-04" db="EMBL/GenBank/DDBJ databases">
        <title>Sequencing and genomic assembly of Halococcus dombrowskii.</title>
        <authorList>
            <person name="Lim S.W."/>
            <person name="MacLea K.S."/>
        </authorList>
    </citation>
    <scope>NUCLEOTIDE SEQUENCE</scope>
    <source>
        <strain evidence="3">H4</strain>
    </source>
</reference>
<dbReference type="Pfam" id="PF02391">
    <property type="entry name" value="MoaE"/>
    <property type="match status" value="1"/>
</dbReference>
<dbReference type="GO" id="GO:0005525">
    <property type="term" value="F:GTP binding"/>
    <property type="evidence" value="ECO:0007669"/>
    <property type="project" value="InterPro"/>
</dbReference>
<evidence type="ECO:0000313" key="3">
    <source>
        <dbReference type="EMBL" id="UOO95229.1"/>
    </source>
</evidence>
<accession>A0AAX3AMT3</accession>
<reference evidence="2" key="3">
    <citation type="submission" date="2023-12" db="EMBL/GenBank/DDBJ databases">
        <authorList>
            <person name="Sun Q."/>
            <person name="Inoue M."/>
        </authorList>
    </citation>
    <scope>NUCLEOTIDE SEQUENCE</scope>
    <source>
        <strain evidence="2">JCM 12289</strain>
    </source>
</reference>
<name>A0AAX3AMT3_HALDO</name>
<dbReference type="CDD" id="cd00756">
    <property type="entry name" value="MoaE"/>
    <property type="match status" value="1"/>
</dbReference>
<dbReference type="Proteomes" id="UP001500962">
    <property type="component" value="Unassembled WGS sequence"/>
</dbReference>
<evidence type="ECO:0000313" key="2">
    <source>
        <dbReference type="EMBL" id="GAA0465629.1"/>
    </source>
</evidence>
<dbReference type="SUPFAM" id="SSF54690">
    <property type="entry name" value="Molybdopterin synthase subunit MoaE"/>
    <property type="match status" value="1"/>
</dbReference>